<dbReference type="InterPro" id="IPR050297">
    <property type="entry name" value="LipidA_mod_glycosyltrf_83"/>
</dbReference>
<feature type="transmembrane region" description="Helical" evidence="8">
    <location>
        <begin position="129"/>
        <end position="148"/>
    </location>
</feature>
<dbReference type="RefSeq" id="WP_162346178.1">
    <property type="nucleotide sequence ID" value="NZ_JAAEAA010000010.1"/>
</dbReference>
<reference evidence="10 11" key="1">
    <citation type="submission" date="2020-01" db="EMBL/GenBank/DDBJ databases">
        <authorList>
            <person name="Kim M.K."/>
        </authorList>
    </citation>
    <scope>NUCLEOTIDE SEQUENCE [LARGE SCALE GENOMIC DNA]</scope>
    <source>
        <strain evidence="10 11">BT213</strain>
    </source>
</reference>
<comment type="subcellular location">
    <subcellularLocation>
        <location evidence="1">Cell membrane</location>
        <topology evidence="1">Multi-pass membrane protein</topology>
    </subcellularLocation>
</comment>
<dbReference type="InterPro" id="IPR038731">
    <property type="entry name" value="RgtA/B/C-like"/>
</dbReference>
<feature type="transmembrane region" description="Helical" evidence="8">
    <location>
        <begin position="296"/>
        <end position="315"/>
    </location>
</feature>
<dbReference type="Pfam" id="PF13231">
    <property type="entry name" value="PMT_2"/>
    <property type="match status" value="1"/>
</dbReference>
<dbReference type="GO" id="GO:0005886">
    <property type="term" value="C:plasma membrane"/>
    <property type="evidence" value="ECO:0007669"/>
    <property type="project" value="UniProtKB-SubCell"/>
</dbReference>
<dbReference type="AlphaFoldDB" id="A0A6B2GZ15"/>
<keyword evidence="3" id="KW-0328">Glycosyltransferase</keyword>
<gene>
    <name evidence="10" type="ORF">GWO68_09310</name>
</gene>
<evidence type="ECO:0000256" key="2">
    <source>
        <dbReference type="ARBA" id="ARBA00022475"/>
    </source>
</evidence>
<keyword evidence="4 10" id="KW-0808">Transferase</keyword>
<evidence type="ECO:0000256" key="5">
    <source>
        <dbReference type="ARBA" id="ARBA00022692"/>
    </source>
</evidence>
<feature type="transmembrane region" description="Helical" evidence="8">
    <location>
        <begin position="247"/>
        <end position="266"/>
    </location>
</feature>
<name>A0A6B2GZ15_9BACT</name>
<feature type="transmembrane region" description="Helical" evidence="8">
    <location>
        <begin position="103"/>
        <end position="122"/>
    </location>
</feature>
<dbReference type="Proteomes" id="UP000478546">
    <property type="component" value="Unassembled WGS sequence"/>
</dbReference>
<evidence type="ECO:0000313" key="10">
    <source>
        <dbReference type="EMBL" id="NDK56115.1"/>
    </source>
</evidence>
<dbReference type="GO" id="GO:0009103">
    <property type="term" value="P:lipopolysaccharide biosynthetic process"/>
    <property type="evidence" value="ECO:0007669"/>
    <property type="project" value="UniProtKB-ARBA"/>
</dbReference>
<feature type="transmembrane region" description="Helical" evidence="8">
    <location>
        <begin position="154"/>
        <end position="185"/>
    </location>
</feature>
<evidence type="ECO:0000256" key="7">
    <source>
        <dbReference type="ARBA" id="ARBA00023136"/>
    </source>
</evidence>
<dbReference type="PANTHER" id="PTHR33908">
    <property type="entry name" value="MANNOSYLTRANSFERASE YKCB-RELATED"/>
    <property type="match status" value="1"/>
</dbReference>
<keyword evidence="5 8" id="KW-0812">Transmembrane</keyword>
<evidence type="ECO:0000256" key="4">
    <source>
        <dbReference type="ARBA" id="ARBA00022679"/>
    </source>
</evidence>
<dbReference type="PROSITE" id="PS51257">
    <property type="entry name" value="PROKAR_LIPOPROTEIN"/>
    <property type="match status" value="1"/>
</dbReference>
<keyword evidence="11" id="KW-1185">Reference proteome</keyword>
<protein>
    <submittedName>
        <fullName evidence="10">Glycosyltransferase family 39 protein</fullName>
    </submittedName>
</protein>
<accession>A0A6B2GZ15</accession>
<feature type="transmembrane region" description="Helical" evidence="8">
    <location>
        <begin position="327"/>
        <end position="347"/>
    </location>
</feature>
<evidence type="ECO:0000259" key="9">
    <source>
        <dbReference type="Pfam" id="PF13231"/>
    </source>
</evidence>
<feature type="domain" description="Glycosyltransferase RgtA/B/C/D-like" evidence="9">
    <location>
        <begin position="57"/>
        <end position="214"/>
    </location>
</feature>
<proteinExistence type="predicted"/>
<feature type="transmembrane region" description="Helical" evidence="8">
    <location>
        <begin position="49"/>
        <end position="68"/>
    </location>
</feature>
<feature type="transmembrane region" description="Helical" evidence="8">
    <location>
        <begin position="80"/>
        <end position="97"/>
    </location>
</feature>
<dbReference type="EMBL" id="JAAEAA010000010">
    <property type="protein sequence ID" value="NDK56115.1"/>
    <property type="molecule type" value="Genomic_DNA"/>
</dbReference>
<keyword evidence="2" id="KW-1003">Cell membrane</keyword>
<feature type="transmembrane region" description="Helical" evidence="8">
    <location>
        <begin position="273"/>
        <end position="290"/>
    </location>
</feature>
<feature type="transmembrane region" description="Helical" evidence="8">
    <location>
        <begin position="197"/>
        <end position="216"/>
    </location>
</feature>
<evidence type="ECO:0000256" key="6">
    <source>
        <dbReference type="ARBA" id="ARBA00022989"/>
    </source>
</evidence>
<evidence type="ECO:0000313" key="11">
    <source>
        <dbReference type="Proteomes" id="UP000478546"/>
    </source>
</evidence>
<dbReference type="GO" id="GO:0016763">
    <property type="term" value="F:pentosyltransferase activity"/>
    <property type="evidence" value="ECO:0007669"/>
    <property type="project" value="TreeGrafter"/>
</dbReference>
<keyword evidence="7 8" id="KW-0472">Membrane</keyword>
<sequence>MLSQRNSLLLNSLVLACFILLKFVLQYVLVDASYDLHRDEFLHLDQANHLAAGYVSVPPFTAFVAWVIQALGNNYFWVRFFPALFGALTIATVWLIVDELKGGLYAKILGATAILLSAMLRINMLFQPNSFDVLCWTLTFYLFIRFANSQQNKWLYWLGAVIGLGFLNKYTILFLVAGLAVAVLLSPYRKLLTQPKLYVAALIALVIASPNIIWQVQHNFPVIWHMQELKATQLVNVKPSDFLKDQFIFFIGSVFLLIAALVAFVVYKPFRPYRFVGWCYVLVLLLFLLLKAKSYYAIGLYPVLLAFGSVYWEQLFSSGWRRYTMPFWVLASIAIFIPIITVAFPVLSPDQIHAKAEKFKDLNLLKWEDGKDHLLPQDFADMQGWKELTNIANAAYQTIPETSKQHTLILCDNYGQAGAINFYGNKTLPRAVSYNADYIYWFPDLQTIEYIILIKEANEAPLQEAEKKYIGSIKKVGRIANPYAREVGTAVYLLSGLNPVVKKALYQRLAVMQRKPFPVSD</sequence>
<dbReference type="PANTHER" id="PTHR33908:SF11">
    <property type="entry name" value="MEMBRANE PROTEIN"/>
    <property type="match status" value="1"/>
</dbReference>
<keyword evidence="6 8" id="KW-1133">Transmembrane helix</keyword>
<evidence type="ECO:0000256" key="8">
    <source>
        <dbReference type="SAM" id="Phobius"/>
    </source>
</evidence>
<evidence type="ECO:0000256" key="1">
    <source>
        <dbReference type="ARBA" id="ARBA00004651"/>
    </source>
</evidence>
<comment type="caution">
    <text evidence="10">The sequence shown here is derived from an EMBL/GenBank/DDBJ whole genome shotgun (WGS) entry which is preliminary data.</text>
</comment>
<organism evidence="10 11">
    <name type="scientific">Pontibacter fetidus</name>
    <dbReference type="NCBI Taxonomy" id="2700082"/>
    <lineage>
        <taxon>Bacteria</taxon>
        <taxon>Pseudomonadati</taxon>
        <taxon>Bacteroidota</taxon>
        <taxon>Cytophagia</taxon>
        <taxon>Cytophagales</taxon>
        <taxon>Hymenobacteraceae</taxon>
        <taxon>Pontibacter</taxon>
    </lineage>
</organism>
<evidence type="ECO:0000256" key="3">
    <source>
        <dbReference type="ARBA" id="ARBA00022676"/>
    </source>
</evidence>
<feature type="transmembrane region" description="Helical" evidence="8">
    <location>
        <begin position="7"/>
        <end position="29"/>
    </location>
</feature>